<evidence type="ECO:0000259" key="1">
    <source>
        <dbReference type="Pfam" id="PF01965"/>
    </source>
</evidence>
<dbReference type="RefSeq" id="WP_202767059.1">
    <property type="nucleotide sequence ID" value="NZ_JAESWA010000022.1"/>
</dbReference>
<evidence type="ECO:0000313" key="2">
    <source>
        <dbReference type="EMBL" id="MBL4931672.1"/>
    </source>
</evidence>
<dbReference type="Pfam" id="PF01965">
    <property type="entry name" value="DJ-1_PfpI"/>
    <property type="match status" value="1"/>
</dbReference>
<keyword evidence="3" id="KW-1185">Reference proteome</keyword>
<dbReference type="InterPro" id="IPR002818">
    <property type="entry name" value="DJ-1/PfpI"/>
</dbReference>
<dbReference type="PANTHER" id="PTHR48094:SF12">
    <property type="entry name" value="PARKINSON DISEASE PROTEIN 7 HOMOLOG"/>
    <property type="match status" value="1"/>
</dbReference>
<dbReference type="InterPro" id="IPR029062">
    <property type="entry name" value="Class_I_gatase-like"/>
</dbReference>
<dbReference type="Gene3D" id="3.40.50.880">
    <property type="match status" value="1"/>
</dbReference>
<proteinExistence type="predicted"/>
<sequence length="188" mass="21666">MNVCILYYDNFCEFEVVLIASEFKSYNVITVALEDKIYISEEKQKFIPDKLIKEINPDEVDLFIVPGGKPQYLYENEVLKDFVINLNKMHKVIGGICSGTKLLAAYDILKNKKCTGDNEGLDVKAEYITVFKDSIIMNEEEVVVDGNIVTSTGKAFIEFAFELADMMNLYEKREERTKAYNFYKNLKD</sequence>
<dbReference type="InterPro" id="IPR050325">
    <property type="entry name" value="Prot/Nucl_acid_deglycase"/>
</dbReference>
<evidence type="ECO:0000313" key="3">
    <source>
        <dbReference type="Proteomes" id="UP000623681"/>
    </source>
</evidence>
<name>A0A937FGS2_9CLOT</name>
<organism evidence="2 3">
    <name type="scientific">Clostridium paridis</name>
    <dbReference type="NCBI Taxonomy" id="2803863"/>
    <lineage>
        <taxon>Bacteria</taxon>
        <taxon>Bacillati</taxon>
        <taxon>Bacillota</taxon>
        <taxon>Clostridia</taxon>
        <taxon>Eubacteriales</taxon>
        <taxon>Clostridiaceae</taxon>
        <taxon>Clostridium</taxon>
    </lineage>
</organism>
<dbReference type="Proteomes" id="UP000623681">
    <property type="component" value="Unassembled WGS sequence"/>
</dbReference>
<dbReference type="GO" id="GO:0005737">
    <property type="term" value="C:cytoplasm"/>
    <property type="evidence" value="ECO:0007669"/>
    <property type="project" value="TreeGrafter"/>
</dbReference>
<dbReference type="EMBL" id="JAESWA010000022">
    <property type="protein sequence ID" value="MBL4931672.1"/>
    <property type="molecule type" value="Genomic_DNA"/>
</dbReference>
<reference evidence="2" key="1">
    <citation type="submission" date="2021-01" db="EMBL/GenBank/DDBJ databases">
        <title>Genome public.</title>
        <authorList>
            <person name="Liu C."/>
            <person name="Sun Q."/>
        </authorList>
    </citation>
    <scope>NUCLEOTIDE SEQUENCE</scope>
    <source>
        <strain evidence="2">YIM B02565</strain>
    </source>
</reference>
<gene>
    <name evidence="2" type="ORF">JK634_07640</name>
</gene>
<comment type="caution">
    <text evidence="2">The sequence shown here is derived from an EMBL/GenBank/DDBJ whole genome shotgun (WGS) entry which is preliminary data.</text>
</comment>
<feature type="domain" description="DJ-1/PfpI" evidence="1">
    <location>
        <begin position="2"/>
        <end position="164"/>
    </location>
</feature>
<dbReference type="PANTHER" id="PTHR48094">
    <property type="entry name" value="PROTEIN/NUCLEIC ACID DEGLYCASE DJ-1-RELATED"/>
    <property type="match status" value="1"/>
</dbReference>
<dbReference type="AlphaFoldDB" id="A0A937FGS2"/>
<dbReference type="SUPFAM" id="SSF52317">
    <property type="entry name" value="Class I glutamine amidotransferase-like"/>
    <property type="match status" value="1"/>
</dbReference>
<protein>
    <submittedName>
        <fullName evidence="2">DJ-1/PfpI family protein</fullName>
    </submittedName>
</protein>
<accession>A0A937FGS2</accession>